<gene>
    <name evidence="1" type="ORF">GQF01_12900</name>
</gene>
<accession>A0A6L8UYI5</accession>
<sequence>MSIRDSNSTIGLARAKLPVAERANIVIGRKRATLSSIKKVRIIGNRPVGDNASDISDSIGIECDVIEEVIVDPKTMEKELIVLLHGNELTLYPGEYEIVIGRSF</sequence>
<evidence type="ECO:0000313" key="1">
    <source>
        <dbReference type="EMBL" id="MZQ83004.1"/>
    </source>
</evidence>
<name>A0A6L8UYI5_9BACL</name>
<dbReference type="EMBL" id="WTUZ01000016">
    <property type="protein sequence ID" value="MZQ83004.1"/>
    <property type="molecule type" value="Genomic_DNA"/>
</dbReference>
<dbReference type="Proteomes" id="UP000481087">
    <property type="component" value="Unassembled WGS sequence"/>
</dbReference>
<dbReference type="AlphaFoldDB" id="A0A6L8UYI5"/>
<protein>
    <submittedName>
        <fullName evidence="1">Uncharacterized protein</fullName>
    </submittedName>
</protein>
<comment type="caution">
    <text evidence="1">The sequence shown here is derived from an EMBL/GenBank/DDBJ whole genome shotgun (WGS) entry which is preliminary data.</text>
</comment>
<reference evidence="1 2" key="1">
    <citation type="submission" date="2019-12" db="EMBL/GenBank/DDBJ databases">
        <title>Paenibacillus sp. nov. sp. isolated from soil.</title>
        <authorList>
            <person name="Kim J."/>
            <person name="Jeong S.E."/>
            <person name="Jung H.S."/>
            <person name="Jeon C.O."/>
        </authorList>
    </citation>
    <scope>NUCLEOTIDE SEQUENCE [LARGE SCALE GENOMIC DNA]</scope>
    <source>
        <strain evidence="1 2">5J-6</strain>
    </source>
</reference>
<evidence type="ECO:0000313" key="2">
    <source>
        <dbReference type="Proteomes" id="UP000481087"/>
    </source>
</evidence>
<proteinExistence type="predicted"/>
<dbReference type="RefSeq" id="WP_161407186.1">
    <property type="nucleotide sequence ID" value="NZ_WTUZ01000016.1"/>
</dbReference>
<keyword evidence="2" id="KW-1185">Reference proteome</keyword>
<organism evidence="1 2">
    <name type="scientific">Paenibacillus silvestris</name>
    <dbReference type="NCBI Taxonomy" id="2606219"/>
    <lineage>
        <taxon>Bacteria</taxon>
        <taxon>Bacillati</taxon>
        <taxon>Bacillota</taxon>
        <taxon>Bacilli</taxon>
        <taxon>Bacillales</taxon>
        <taxon>Paenibacillaceae</taxon>
        <taxon>Paenibacillus</taxon>
    </lineage>
</organism>